<proteinExistence type="inferred from homology"/>
<dbReference type="Gene3D" id="2.60.40.2500">
    <property type="match status" value="1"/>
</dbReference>
<evidence type="ECO:0000256" key="2">
    <source>
        <dbReference type="ARBA" id="ARBA00022729"/>
    </source>
</evidence>
<reference evidence="5 6" key="1">
    <citation type="submission" date="2016-10" db="EMBL/GenBank/DDBJ databases">
        <authorList>
            <person name="de Groot N.N."/>
        </authorList>
    </citation>
    <scope>NUCLEOTIDE SEQUENCE [LARGE SCALE GENOMIC DNA]</scope>
    <source>
        <strain evidence="5 6">ATCC 700224</strain>
    </source>
</reference>
<evidence type="ECO:0000256" key="1">
    <source>
        <dbReference type="ARBA" id="ARBA00006135"/>
    </source>
</evidence>
<name>A0A1G7HK57_9PROT</name>
<keyword evidence="6" id="KW-1185">Reference proteome</keyword>
<dbReference type="PROSITE" id="PS51257">
    <property type="entry name" value="PROKAR_LIPOPROTEIN"/>
    <property type="match status" value="1"/>
</dbReference>
<accession>A0A1G7HK57</accession>
<gene>
    <name evidence="5" type="ORF">SAMN05421720_12212</name>
</gene>
<feature type="compositionally biased region" description="Pro residues" evidence="3">
    <location>
        <begin position="59"/>
        <end position="74"/>
    </location>
</feature>
<protein>
    <submittedName>
        <fullName evidence="5">Type IV secretion system protein VirB9</fullName>
    </submittedName>
</protein>
<dbReference type="STRING" id="69960.SAMN05421720_12212"/>
<keyword evidence="2 4" id="KW-0732">Signal</keyword>
<dbReference type="CDD" id="cd06911">
    <property type="entry name" value="VirB9_CagX_TrbG"/>
    <property type="match status" value="1"/>
</dbReference>
<dbReference type="Proteomes" id="UP000199412">
    <property type="component" value="Unassembled WGS sequence"/>
</dbReference>
<dbReference type="OrthoDB" id="9815808at2"/>
<evidence type="ECO:0000256" key="3">
    <source>
        <dbReference type="SAM" id="MobiDB-lite"/>
    </source>
</evidence>
<feature type="signal peptide" evidence="4">
    <location>
        <begin position="1"/>
        <end position="24"/>
    </location>
</feature>
<dbReference type="InterPro" id="IPR038161">
    <property type="entry name" value="VirB9/CagX/TrbG_C_sf"/>
</dbReference>
<dbReference type="RefSeq" id="WP_092788007.1">
    <property type="nucleotide sequence ID" value="NZ_FNAP01000022.1"/>
</dbReference>
<feature type="chain" id="PRO_5011506420" evidence="4">
    <location>
        <begin position="25"/>
        <end position="333"/>
    </location>
</feature>
<comment type="similarity">
    <text evidence="1">Belongs to the TrbG/VirB9 family.</text>
</comment>
<dbReference type="AlphaFoldDB" id="A0A1G7HK57"/>
<dbReference type="NCBIfam" id="TIGR02775">
    <property type="entry name" value="TrbG_Ti"/>
    <property type="match status" value="1"/>
</dbReference>
<evidence type="ECO:0000313" key="5">
    <source>
        <dbReference type="EMBL" id="SDF00751.1"/>
    </source>
</evidence>
<dbReference type="InterPro" id="IPR010258">
    <property type="entry name" value="Conjugal_tfr_TrbG/VirB9/CagX"/>
</dbReference>
<evidence type="ECO:0000313" key="6">
    <source>
        <dbReference type="Proteomes" id="UP000199412"/>
    </source>
</evidence>
<organism evidence="5 6">
    <name type="scientific">Rhodospira trueperi</name>
    <dbReference type="NCBI Taxonomy" id="69960"/>
    <lineage>
        <taxon>Bacteria</taxon>
        <taxon>Pseudomonadati</taxon>
        <taxon>Pseudomonadota</taxon>
        <taxon>Alphaproteobacteria</taxon>
        <taxon>Rhodospirillales</taxon>
        <taxon>Rhodospirillaceae</taxon>
        <taxon>Rhodospira</taxon>
    </lineage>
</organism>
<dbReference type="InterPro" id="IPR014142">
    <property type="entry name" value="TrbG_Ti"/>
</dbReference>
<feature type="compositionally biased region" description="Low complexity" evidence="3">
    <location>
        <begin position="83"/>
        <end position="94"/>
    </location>
</feature>
<evidence type="ECO:0000256" key="4">
    <source>
        <dbReference type="SAM" id="SignalP"/>
    </source>
</evidence>
<dbReference type="InterPro" id="IPR033645">
    <property type="entry name" value="VirB9/CagX/TrbG_C"/>
</dbReference>
<feature type="region of interest" description="Disordered" evidence="3">
    <location>
        <begin position="43"/>
        <end position="94"/>
    </location>
</feature>
<sequence>MIVPRRTRAALVATVSLLTLAACAGRTPPPSIRYDSEDFRAAAVTPEPPRPVEIVEVPKPLPLPGQLLPPPAQPEPDDRPPEARVAAANAAATREPTRHGYLNAIQVHPYTPGALYRLDTAPERISDIALQPGETLVSVAAGDTVRWVIGDTTSGTGAERRVHVLVKPFAPGLTTNMVITTDRRAYHLTLVSTEATAMAALSWTYPADQILALRRRNADAEAARPIADGVNLETMRFRYAISGDDPPWRPTRAFDDGHKVYIAFPRRIDQGEAPPLFIIGPDGASQLVNYRMRGNYYIVDRLFAAAELRLGGHDQQVVRITRTDGRPAGAGGS</sequence>
<dbReference type="Pfam" id="PF03524">
    <property type="entry name" value="CagX"/>
    <property type="match status" value="1"/>
</dbReference>
<dbReference type="EMBL" id="FNAP01000022">
    <property type="protein sequence ID" value="SDF00751.1"/>
    <property type="molecule type" value="Genomic_DNA"/>
</dbReference>